<organism evidence="2 3">
    <name type="scientific">Streptomyces minutiscleroticus</name>
    <dbReference type="NCBI Taxonomy" id="68238"/>
    <lineage>
        <taxon>Bacteria</taxon>
        <taxon>Bacillati</taxon>
        <taxon>Actinomycetota</taxon>
        <taxon>Actinomycetes</taxon>
        <taxon>Kitasatosporales</taxon>
        <taxon>Streptomycetaceae</taxon>
        <taxon>Streptomyces</taxon>
    </lineage>
</organism>
<evidence type="ECO:0000256" key="1">
    <source>
        <dbReference type="SAM" id="SignalP"/>
    </source>
</evidence>
<gene>
    <name evidence="2" type="ORF">GCM10010358_77870</name>
</gene>
<feature type="signal peptide" evidence="1">
    <location>
        <begin position="1"/>
        <end position="30"/>
    </location>
</feature>
<evidence type="ECO:0008006" key="4">
    <source>
        <dbReference type="Google" id="ProtNLM"/>
    </source>
</evidence>
<reference evidence="2" key="1">
    <citation type="journal article" date="2014" name="Int. J. Syst. Evol. Microbiol.">
        <title>Complete genome sequence of Corynebacterium casei LMG S-19264T (=DSM 44701T), isolated from a smear-ripened cheese.</title>
        <authorList>
            <consortium name="US DOE Joint Genome Institute (JGI-PGF)"/>
            <person name="Walter F."/>
            <person name="Albersmeier A."/>
            <person name="Kalinowski J."/>
            <person name="Ruckert C."/>
        </authorList>
    </citation>
    <scope>NUCLEOTIDE SEQUENCE</scope>
    <source>
        <strain evidence="2">JCM 4790</strain>
    </source>
</reference>
<protein>
    <recommendedName>
        <fullName evidence="4">Lipoprotein</fullName>
    </recommendedName>
</protein>
<dbReference type="EMBL" id="BMVU01000093">
    <property type="protein sequence ID" value="GGY14096.1"/>
    <property type="molecule type" value="Genomic_DNA"/>
</dbReference>
<dbReference type="Proteomes" id="UP000619244">
    <property type="component" value="Unassembled WGS sequence"/>
</dbReference>
<comment type="caution">
    <text evidence="2">The sequence shown here is derived from an EMBL/GenBank/DDBJ whole genome shotgun (WGS) entry which is preliminary data.</text>
</comment>
<proteinExistence type="predicted"/>
<evidence type="ECO:0000313" key="3">
    <source>
        <dbReference type="Proteomes" id="UP000619244"/>
    </source>
</evidence>
<feature type="chain" id="PRO_5038570504" description="Lipoprotein" evidence="1">
    <location>
        <begin position="31"/>
        <end position="144"/>
    </location>
</feature>
<evidence type="ECO:0000313" key="2">
    <source>
        <dbReference type="EMBL" id="GGY14096.1"/>
    </source>
</evidence>
<dbReference type="RefSeq" id="WP_190194996.1">
    <property type="nucleotide sequence ID" value="NZ_BMVU01000093.1"/>
</dbReference>
<sequence>MVQGEGFSKRSFISLGVFLVSLALSSCSSADGSSKASDISSQSAGKSVAAAWARVQATEYSGCGEGSCEDYLTNLVQQLDSLKASMETASEKEFAQPIEIIDDISTPSPGSTDIDTMKEPILNARSQLKVWFSQHPDAAKGPVD</sequence>
<keyword evidence="3" id="KW-1185">Reference proteome</keyword>
<keyword evidence="1" id="KW-0732">Signal</keyword>
<accession>A0A918P294</accession>
<name>A0A918P294_9ACTN</name>
<dbReference type="AlphaFoldDB" id="A0A918P294"/>
<reference evidence="2" key="2">
    <citation type="submission" date="2020-09" db="EMBL/GenBank/DDBJ databases">
        <authorList>
            <person name="Sun Q."/>
            <person name="Ohkuma M."/>
        </authorList>
    </citation>
    <scope>NUCLEOTIDE SEQUENCE</scope>
    <source>
        <strain evidence="2">JCM 4790</strain>
    </source>
</reference>